<feature type="transmembrane region" description="Helical" evidence="7">
    <location>
        <begin position="12"/>
        <end position="31"/>
    </location>
</feature>
<feature type="compositionally biased region" description="Basic and acidic residues" evidence="8">
    <location>
        <begin position="252"/>
        <end position="265"/>
    </location>
</feature>
<dbReference type="PANTHER" id="PTHR30353:SF15">
    <property type="entry name" value="INNER MEMBRANE PROTEIN YABI"/>
    <property type="match status" value="1"/>
</dbReference>
<feature type="transmembrane region" description="Helical" evidence="7">
    <location>
        <begin position="178"/>
        <end position="198"/>
    </location>
</feature>
<name>A0ABY8MF37_9SPIO</name>
<evidence type="ECO:0000256" key="4">
    <source>
        <dbReference type="ARBA" id="ARBA00022692"/>
    </source>
</evidence>
<reference evidence="10 11" key="1">
    <citation type="submission" date="2023-04" db="EMBL/GenBank/DDBJ databases">
        <title>Spirochaete genome identified in red abalone sample constitutes a novel genus.</title>
        <authorList>
            <person name="Sharma S.P."/>
            <person name="Purcell C.M."/>
            <person name="Hyde J.R."/>
            <person name="Severin A.J."/>
        </authorList>
    </citation>
    <scope>NUCLEOTIDE SEQUENCE [LARGE SCALE GENOMIC DNA]</scope>
    <source>
        <strain evidence="10 11">SP-2023</strain>
    </source>
</reference>
<keyword evidence="4 7" id="KW-0812">Transmembrane</keyword>
<sequence length="265" mass="29354">MQESLANLLTQYAAIAPLIVFLALVIAAFNIPISEDLTVIAAGAFIAAMASHQTSGILRPSILMHVALISGAVSGDMVSYAMGRKIGRPLLEKRFFRRVMPPHRLEFLSRHFAKHSALTILLGRLIPFGIRNAISLFAGIARLPAWKFLLLDTIPSSFSISIIYFLSRHYSHHLLQNIRTVQKTLLLILLLFIGYMAFRIYSSAKRSRAASPARLNKETRPPGVHTGVHADVSPERGSTNDRSINSINTTEENERSPERKTGTTE</sequence>
<evidence type="ECO:0000256" key="6">
    <source>
        <dbReference type="ARBA" id="ARBA00023136"/>
    </source>
</evidence>
<feature type="domain" description="VTT" evidence="9">
    <location>
        <begin position="39"/>
        <end position="165"/>
    </location>
</feature>
<dbReference type="PANTHER" id="PTHR30353">
    <property type="entry name" value="INNER MEMBRANE PROTEIN DEDA-RELATED"/>
    <property type="match status" value="1"/>
</dbReference>
<dbReference type="InterPro" id="IPR032816">
    <property type="entry name" value="VTT_dom"/>
</dbReference>
<keyword evidence="11" id="KW-1185">Reference proteome</keyword>
<evidence type="ECO:0000313" key="11">
    <source>
        <dbReference type="Proteomes" id="UP001228690"/>
    </source>
</evidence>
<keyword evidence="6 7" id="KW-0472">Membrane</keyword>
<dbReference type="InterPro" id="IPR032818">
    <property type="entry name" value="DedA-like"/>
</dbReference>
<evidence type="ECO:0000256" key="3">
    <source>
        <dbReference type="ARBA" id="ARBA00022475"/>
    </source>
</evidence>
<dbReference type="Pfam" id="PF09335">
    <property type="entry name" value="VTT_dom"/>
    <property type="match status" value="1"/>
</dbReference>
<keyword evidence="3 7" id="KW-1003">Cell membrane</keyword>
<feature type="transmembrane region" description="Helical" evidence="7">
    <location>
        <begin position="62"/>
        <end position="82"/>
    </location>
</feature>
<evidence type="ECO:0000256" key="2">
    <source>
        <dbReference type="ARBA" id="ARBA00010792"/>
    </source>
</evidence>
<accession>A0ABY8MF37</accession>
<proteinExistence type="inferred from homology"/>
<evidence type="ECO:0000256" key="7">
    <source>
        <dbReference type="RuleBase" id="RU367016"/>
    </source>
</evidence>
<feature type="compositionally biased region" description="Polar residues" evidence="8">
    <location>
        <begin position="236"/>
        <end position="250"/>
    </location>
</feature>
<dbReference type="Proteomes" id="UP001228690">
    <property type="component" value="Chromosome"/>
</dbReference>
<evidence type="ECO:0000259" key="9">
    <source>
        <dbReference type="Pfam" id="PF09335"/>
    </source>
</evidence>
<evidence type="ECO:0000313" key="10">
    <source>
        <dbReference type="EMBL" id="WGK68601.1"/>
    </source>
</evidence>
<gene>
    <name evidence="10" type="ORF">P0082_08935</name>
</gene>
<evidence type="ECO:0000256" key="1">
    <source>
        <dbReference type="ARBA" id="ARBA00004651"/>
    </source>
</evidence>
<feature type="region of interest" description="Disordered" evidence="8">
    <location>
        <begin position="211"/>
        <end position="265"/>
    </location>
</feature>
<protein>
    <submittedName>
        <fullName evidence="10">DedA family protein</fullName>
    </submittedName>
</protein>
<organism evidence="10 11">
    <name type="scientific">Candidatus Haliotispira prima</name>
    <dbReference type="NCBI Taxonomy" id="3034016"/>
    <lineage>
        <taxon>Bacteria</taxon>
        <taxon>Pseudomonadati</taxon>
        <taxon>Spirochaetota</taxon>
        <taxon>Spirochaetia</taxon>
        <taxon>Spirochaetales</taxon>
        <taxon>Spirochaetaceae</taxon>
        <taxon>Candidatus Haliotispira</taxon>
    </lineage>
</organism>
<feature type="transmembrane region" description="Helical" evidence="7">
    <location>
        <begin position="148"/>
        <end position="166"/>
    </location>
</feature>
<dbReference type="EMBL" id="CP123443">
    <property type="protein sequence ID" value="WGK68601.1"/>
    <property type="molecule type" value="Genomic_DNA"/>
</dbReference>
<comment type="similarity">
    <text evidence="2 7">Belongs to the DedA family.</text>
</comment>
<dbReference type="RefSeq" id="WP_326926787.1">
    <property type="nucleotide sequence ID" value="NZ_CP123443.1"/>
</dbReference>
<evidence type="ECO:0000256" key="8">
    <source>
        <dbReference type="SAM" id="MobiDB-lite"/>
    </source>
</evidence>
<comment type="subcellular location">
    <subcellularLocation>
        <location evidence="1 7">Cell membrane</location>
        <topology evidence="1 7">Multi-pass membrane protein</topology>
    </subcellularLocation>
</comment>
<evidence type="ECO:0000256" key="5">
    <source>
        <dbReference type="ARBA" id="ARBA00022989"/>
    </source>
</evidence>
<keyword evidence="5 7" id="KW-1133">Transmembrane helix</keyword>